<evidence type="ECO:0000313" key="7">
    <source>
        <dbReference type="Ensembl" id="ENSSFAP00005005954.1"/>
    </source>
</evidence>
<evidence type="ECO:0000256" key="4">
    <source>
        <dbReference type="SAM" id="MobiDB-lite"/>
    </source>
</evidence>
<comment type="subcellular location">
    <subcellularLocation>
        <location evidence="3">Nucleus</location>
    </subcellularLocation>
</comment>
<dbReference type="Proteomes" id="UP000472267">
    <property type="component" value="Chromosome 5"/>
</dbReference>
<feature type="domain" description="ETS" evidence="6">
    <location>
        <begin position="5"/>
        <end position="85"/>
    </location>
</feature>
<evidence type="ECO:0000259" key="6">
    <source>
        <dbReference type="PROSITE" id="PS50061"/>
    </source>
</evidence>
<dbReference type="OMA" id="NIANSHM"/>
<evidence type="ECO:0000256" key="2">
    <source>
        <dbReference type="ARBA" id="ARBA00023125"/>
    </source>
</evidence>
<feature type="compositionally biased region" description="Gly residues" evidence="4">
    <location>
        <begin position="129"/>
        <end position="140"/>
    </location>
</feature>
<accession>A0A672G4D4</accession>
<keyword evidence="5" id="KW-0732">Signal</keyword>
<feature type="signal peptide" evidence="5">
    <location>
        <begin position="1"/>
        <end position="21"/>
    </location>
</feature>
<feature type="compositionally biased region" description="Pro residues" evidence="4">
    <location>
        <begin position="223"/>
        <end position="235"/>
    </location>
</feature>
<dbReference type="PRINTS" id="PR00454">
    <property type="entry name" value="ETSDOMAIN"/>
</dbReference>
<keyword evidence="8" id="KW-1185">Reference proteome</keyword>
<dbReference type="InterPro" id="IPR000418">
    <property type="entry name" value="Ets_dom"/>
</dbReference>
<dbReference type="PRINTS" id="PR01217">
    <property type="entry name" value="PRICHEXTENSN"/>
</dbReference>
<dbReference type="Gene3D" id="1.10.10.10">
    <property type="entry name" value="Winged helix-like DNA-binding domain superfamily/Winged helix DNA-binding domain"/>
    <property type="match status" value="1"/>
</dbReference>
<evidence type="ECO:0000256" key="5">
    <source>
        <dbReference type="SAM" id="SignalP"/>
    </source>
</evidence>
<gene>
    <name evidence="7" type="primary">elk4</name>
</gene>
<dbReference type="Pfam" id="PF00178">
    <property type="entry name" value="Ets"/>
    <property type="match status" value="1"/>
</dbReference>
<feature type="compositionally biased region" description="Gly residues" evidence="4">
    <location>
        <begin position="187"/>
        <end position="196"/>
    </location>
</feature>
<dbReference type="GO" id="GO:0030154">
    <property type="term" value="P:cell differentiation"/>
    <property type="evidence" value="ECO:0007669"/>
    <property type="project" value="TreeGrafter"/>
</dbReference>
<feature type="region of interest" description="Disordered" evidence="4">
    <location>
        <begin position="175"/>
        <end position="378"/>
    </location>
</feature>
<dbReference type="GO" id="GO:0005634">
    <property type="term" value="C:nucleus"/>
    <property type="evidence" value="ECO:0007669"/>
    <property type="project" value="UniProtKB-SubCell"/>
</dbReference>
<feature type="compositionally biased region" description="Low complexity" evidence="4">
    <location>
        <begin position="349"/>
        <end position="370"/>
    </location>
</feature>
<keyword evidence="2 3" id="KW-0238">DNA-binding</keyword>
<feature type="chain" id="PRO_5025669607" evidence="5">
    <location>
        <begin position="22"/>
        <end position="486"/>
    </location>
</feature>
<dbReference type="InterPro" id="IPR036390">
    <property type="entry name" value="WH_DNA-bd_sf"/>
</dbReference>
<dbReference type="PROSITE" id="PS50061">
    <property type="entry name" value="ETS_DOMAIN_3"/>
    <property type="match status" value="1"/>
</dbReference>
<dbReference type="PANTHER" id="PTHR11849:SF21">
    <property type="entry name" value="ETS DOMAIN-CONTAINING PROTEIN ELK-4"/>
    <property type="match status" value="1"/>
</dbReference>
<feature type="compositionally biased region" description="Basic and acidic residues" evidence="4">
    <location>
        <begin position="175"/>
        <end position="186"/>
    </location>
</feature>
<reference evidence="7" key="1">
    <citation type="submission" date="2019-06" db="EMBL/GenBank/DDBJ databases">
        <authorList>
            <consortium name="Wellcome Sanger Institute Data Sharing"/>
        </authorList>
    </citation>
    <scope>NUCLEOTIDE SEQUENCE [LARGE SCALE GENOMIC DNA]</scope>
</reference>
<reference evidence="7" key="3">
    <citation type="submission" date="2025-09" db="UniProtKB">
        <authorList>
            <consortium name="Ensembl"/>
        </authorList>
    </citation>
    <scope>IDENTIFICATION</scope>
</reference>
<comment type="similarity">
    <text evidence="1 3">Belongs to the ETS family.</text>
</comment>
<dbReference type="Ensembl" id="ENSSFAT00005006272.1">
    <property type="protein sequence ID" value="ENSSFAP00005005954.1"/>
    <property type="gene ID" value="ENSSFAG00005003677.1"/>
</dbReference>
<dbReference type="SMART" id="SM00413">
    <property type="entry name" value="ETS"/>
    <property type="match status" value="1"/>
</dbReference>
<feature type="compositionally biased region" description="Pro residues" evidence="4">
    <location>
        <begin position="273"/>
        <end position="292"/>
    </location>
</feature>
<evidence type="ECO:0000256" key="3">
    <source>
        <dbReference type="RuleBase" id="RU004019"/>
    </source>
</evidence>
<feature type="compositionally biased region" description="Pro residues" evidence="4">
    <location>
        <begin position="314"/>
        <end position="333"/>
    </location>
</feature>
<dbReference type="FunCoup" id="A0A672G4D4">
    <property type="interactions" value="1711"/>
</dbReference>
<dbReference type="PANTHER" id="PTHR11849">
    <property type="entry name" value="ETS"/>
    <property type="match status" value="1"/>
</dbReference>
<dbReference type="GO" id="GO:0043565">
    <property type="term" value="F:sequence-specific DNA binding"/>
    <property type="evidence" value="ECO:0007669"/>
    <property type="project" value="InterPro"/>
</dbReference>
<dbReference type="InterPro" id="IPR046328">
    <property type="entry name" value="ETS_fam"/>
</dbReference>
<reference evidence="7" key="2">
    <citation type="submission" date="2025-08" db="UniProtKB">
        <authorList>
            <consortium name="Ensembl"/>
        </authorList>
    </citation>
    <scope>IDENTIFICATION</scope>
</reference>
<keyword evidence="3" id="KW-0539">Nucleus</keyword>
<dbReference type="SUPFAM" id="SSF46785">
    <property type="entry name" value="Winged helix' DNA-binding domain"/>
    <property type="match status" value="1"/>
</dbReference>
<feature type="region of interest" description="Disordered" evidence="4">
    <location>
        <begin position="95"/>
        <end position="146"/>
    </location>
</feature>
<dbReference type="PROSITE" id="PS00345">
    <property type="entry name" value="ETS_DOMAIN_1"/>
    <property type="match status" value="1"/>
</dbReference>
<dbReference type="OrthoDB" id="10067219at2759"/>
<proteinExistence type="inferred from homology"/>
<dbReference type="InterPro" id="IPR036388">
    <property type="entry name" value="WH-like_DNA-bd_sf"/>
</dbReference>
<name>A0A672G4D4_SALFA</name>
<protein>
    <submittedName>
        <fullName evidence="7">ETS domain-containing protein Elk-4-like</fullName>
    </submittedName>
</protein>
<evidence type="ECO:0000256" key="1">
    <source>
        <dbReference type="ARBA" id="ARBA00005562"/>
    </source>
</evidence>
<dbReference type="PROSITE" id="PS00346">
    <property type="entry name" value="ETS_DOMAIN_2"/>
    <property type="match status" value="1"/>
</dbReference>
<dbReference type="InParanoid" id="A0A672G4D4"/>
<organism evidence="7 8">
    <name type="scientific">Salarias fasciatus</name>
    <name type="common">Jewelled blenny</name>
    <name type="synonym">Blennius fasciatus</name>
    <dbReference type="NCBI Taxonomy" id="181472"/>
    <lineage>
        <taxon>Eukaryota</taxon>
        <taxon>Metazoa</taxon>
        <taxon>Chordata</taxon>
        <taxon>Craniata</taxon>
        <taxon>Vertebrata</taxon>
        <taxon>Euteleostomi</taxon>
        <taxon>Actinopterygii</taxon>
        <taxon>Neopterygii</taxon>
        <taxon>Teleostei</taxon>
        <taxon>Neoteleostei</taxon>
        <taxon>Acanthomorphata</taxon>
        <taxon>Ovalentaria</taxon>
        <taxon>Blenniimorphae</taxon>
        <taxon>Blenniiformes</taxon>
        <taxon>Blennioidei</taxon>
        <taxon>Blenniidae</taxon>
        <taxon>Salariinae</taxon>
        <taxon>Salarias</taxon>
    </lineage>
</organism>
<dbReference type="AlphaFoldDB" id="A0A672G4D4"/>
<sequence>MDSSVTLWQFLLQLLLDSSHEQLICWTNQEGEFKLLQAEEVARLWGARKNKPNMNYDKLSRALRYYYDKNIIKKVNGQKFVYRFVSYPDILKGDVSGRPEGGDAAGAPPPPKRGDIGPQEGESGDRSKAGGGPAPPGGGAKQSSRNDYIHSGLYTSFTLNSLQNGRQLFKSIKMENPGEKMAERRGGGGGGGGGGATQSLEALPPPQQTPLPSVIKFVNTPPKLAPAPAPPPPPAAMELTLMPGSFDPLPAPPPPRPDDMLAPQYAFEQLRPSEPPFGLPDLPPASPSPGPSPGLALDSQELVIDSDLESSQPANPPPPPQHAPALPSVPPCPVQQGDGCRLGDDGGPADAETGSSSASGGAAVGTQSSGKIRKPPKVLQLSPPALLVTGPDFSPMNLCSPSLPTASLTPAMLQTPTLLLTPSPLLPNIHFWSTLSPVAPLSPATRRQGAHLFQFPSVLTPQFQIPVHSMDGTNTPGPISPDPQKT</sequence>
<dbReference type="GO" id="GO:0000981">
    <property type="term" value="F:DNA-binding transcription factor activity, RNA polymerase II-specific"/>
    <property type="evidence" value="ECO:0007669"/>
    <property type="project" value="TreeGrafter"/>
</dbReference>
<evidence type="ECO:0000313" key="8">
    <source>
        <dbReference type="Proteomes" id="UP000472267"/>
    </source>
</evidence>